<keyword evidence="3 5" id="KW-0238">DNA-binding</keyword>
<evidence type="ECO:0000313" key="8">
    <source>
        <dbReference type="EMBL" id="MBB6013511.1"/>
    </source>
</evidence>
<feature type="domain" description="Tyr recombinase" evidence="6">
    <location>
        <begin position="165"/>
        <end position="366"/>
    </location>
</feature>
<dbReference type="InterPro" id="IPR010998">
    <property type="entry name" value="Integrase_recombinase_N"/>
</dbReference>
<dbReference type="SUPFAM" id="SSF56349">
    <property type="entry name" value="DNA breaking-rejoining enzymes"/>
    <property type="match status" value="1"/>
</dbReference>
<dbReference type="Pfam" id="PF22022">
    <property type="entry name" value="Phage_int_M"/>
    <property type="match status" value="1"/>
</dbReference>
<comment type="caution">
    <text evidence="8">The sequence shown here is derived from an EMBL/GenBank/DDBJ whole genome shotgun (WGS) entry which is preliminary data.</text>
</comment>
<organism evidence="8 9">
    <name type="scientific">Aquamicrobium lusatiense</name>
    <dbReference type="NCBI Taxonomy" id="89772"/>
    <lineage>
        <taxon>Bacteria</taxon>
        <taxon>Pseudomonadati</taxon>
        <taxon>Pseudomonadota</taxon>
        <taxon>Alphaproteobacteria</taxon>
        <taxon>Hyphomicrobiales</taxon>
        <taxon>Phyllobacteriaceae</taxon>
        <taxon>Aquamicrobium</taxon>
    </lineage>
</organism>
<proteinExistence type="inferred from homology"/>
<dbReference type="InterPro" id="IPR053876">
    <property type="entry name" value="Phage_int_M"/>
</dbReference>
<dbReference type="InterPro" id="IPR044068">
    <property type="entry name" value="CB"/>
</dbReference>
<feature type="domain" description="Core-binding (CB)" evidence="7">
    <location>
        <begin position="60"/>
        <end position="142"/>
    </location>
</feature>
<evidence type="ECO:0000259" key="6">
    <source>
        <dbReference type="PROSITE" id="PS51898"/>
    </source>
</evidence>
<dbReference type="GO" id="GO:0006310">
    <property type="term" value="P:DNA recombination"/>
    <property type="evidence" value="ECO:0007669"/>
    <property type="project" value="UniProtKB-KW"/>
</dbReference>
<dbReference type="InterPro" id="IPR011010">
    <property type="entry name" value="DNA_brk_join_enz"/>
</dbReference>
<dbReference type="PROSITE" id="PS51900">
    <property type="entry name" value="CB"/>
    <property type="match status" value="1"/>
</dbReference>
<name>A0A7W9S3N5_9HYPH</name>
<dbReference type="InterPro" id="IPR002104">
    <property type="entry name" value="Integrase_catalytic"/>
</dbReference>
<dbReference type="Proteomes" id="UP000533306">
    <property type="component" value="Unassembled WGS sequence"/>
</dbReference>
<accession>A0A7W9S3N5</accession>
<dbReference type="Gene3D" id="1.10.150.130">
    <property type="match status" value="1"/>
</dbReference>
<keyword evidence="9" id="KW-1185">Reference proteome</keyword>
<evidence type="ECO:0000256" key="5">
    <source>
        <dbReference type="PROSITE-ProRule" id="PRU01248"/>
    </source>
</evidence>
<dbReference type="RefSeq" id="WP_183831714.1">
    <property type="nucleotide sequence ID" value="NZ_JACHEU010000002.1"/>
</dbReference>
<dbReference type="EMBL" id="JACHEU010000002">
    <property type="protein sequence ID" value="MBB6013511.1"/>
    <property type="molecule type" value="Genomic_DNA"/>
</dbReference>
<dbReference type="GO" id="GO:0015074">
    <property type="term" value="P:DNA integration"/>
    <property type="evidence" value="ECO:0007669"/>
    <property type="project" value="UniProtKB-KW"/>
</dbReference>
<dbReference type="InterPro" id="IPR013762">
    <property type="entry name" value="Integrase-like_cat_sf"/>
</dbReference>
<comment type="similarity">
    <text evidence="1">Belongs to the 'phage' integrase family.</text>
</comment>
<evidence type="ECO:0000259" key="7">
    <source>
        <dbReference type="PROSITE" id="PS51900"/>
    </source>
</evidence>
<dbReference type="GO" id="GO:0003677">
    <property type="term" value="F:DNA binding"/>
    <property type="evidence" value="ECO:0007669"/>
    <property type="project" value="UniProtKB-UniRule"/>
</dbReference>
<dbReference type="InterPro" id="IPR050090">
    <property type="entry name" value="Tyrosine_recombinase_XerCD"/>
</dbReference>
<dbReference type="PANTHER" id="PTHR30349">
    <property type="entry name" value="PHAGE INTEGRASE-RELATED"/>
    <property type="match status" value="1"/>
</dbReference>
<dbReference type="PANTHER" id="PTHR30349:SF64">
    <property type="entry name" value="PROPHAGE INTEGRASE INTD-RELATED"/>
    <property type="match status" value="1"/>
</dbReference>
<dbReference type="AlphaFoldDB" id="A0A7W9S3N5"/>
<keyword evidence="2" id="KW-0229">DNA integration</keyword>
<protein>
    <submittedName>
        <fullName evidence="8">Integrase</fullName>
    </submittedName>
</protein>
<dbReference type="Pfam" id="PF00589">
    <property type="entry name" value="Phage_integrase"/>
    <property type="match status" value="1"/>
</dbReference>
<evidence type="ECO:0000313" key="9">
    <source>
        <dbReference type="Proteomes" id="UP000533306"/>
    </source>
</evidence>
<evidence type="ECO:0000256" key="4">
    <source>
        <dbReference type="ARBA" id="ARBA00023172"/>
    </source>
</evidence>
<reference evidence="8 9" key="1">
    <citation type="submission" date="2020-08" db="EMBL/GenBank/DDBJ databases">
        <title>Genomic Encyclopedia of Type Strains, Phase IV (KMG-IV): sequencing the most valuable type-strain genomes for metagenomic binning, comparative biology and taxonomic classification.</title>
        <authorList>
            <person name="Goeker M."/>
        </authorList>
    </citation>
    <scope>NUCLEOTIDE SEQUENCE [LARGE SCALE GENOMIC DNA]</scope>
    <source>
        <strain evidence="8 9">DSM 11099</strain>
    </source>
</reference>
<sequence>MALRKRTLPSGKTAWLAEYRDGSGKRRFRQFARKKDADDFLLTARGEVRKGTHTPASQSITIREAADLWIEKAEAKGLEASTLASYRQHRDIHIVPAIGATKLSAVTAPAVQAFADELAKTQSRAMVKKIIGSLSMIFTDAVRRGRVVTNPVREVRVDLPKRDRGRPEMPTTAELQAILKATPSKHRPLIYTAAFTGLRASELRGLPWRDVDLDAGEIHVTQRADPYNKIGSPKSDAGTRTVPIGPTVVSLLRDWKEHCPKGARDLVFPNGAGNIESHANMLQRIFWPIQIAAGVSLTTDEKDEDGKPVMKAKYSLHALRHAAAAMWIAQGVTAKRIQVLMGHASIQQTFDQYGYLIEKRDDDKAAAKAIEDALIPAE</sequence>
<dbReference type="Gene3D" id="1.10.443.10">
    <property type="entry name" value="Intergrase catalytic core"/>
    <property type="match status" value="1"/>
</dbReference>
<evidence type="ECO:0000256" key="2">
    <source>
        <dbReference type="ARBA" id="ARBA00022908"/>
    </source>
</evidence>
<evidence type="ECO:0000256" key="3">
    <source>
        <dbReference type="ARBA" id="ARBA00023125"/>
    </source>
</evidence>
<evidence type="ECO:0000256" key="1">
    <source>
        <dbReference type="ARBA" id="ARBA00008857"/>
    </source>
</evidence>
<dbReference type="PROSITE" id="PS51898">
    <property type="entry name" value="TYR_RECOMBINASE"/>
    <property type="match status" value="1"/>
</dbReference>
<keyword evidence="4" id="KW-0233">DNA recombination</keyword>
<gene>
    <name evidence="8" type="ORF">HNR59_002900</name>
</gene>